<dbReference type="GO" id="GO:0110154">
    <property type="term" value="P:RNA decapping"/>
    <property type="evidence" value="ECO:0007669"/>
    <property type="project" value="TreeGrafter"/>
</dbReference>
<proteinExistence type="predicted"/>
<reference evidence="2 3" key="1">
    <citation type="submission" date="2019-03" db="EMBL/GenBank/DDBJ databases">
        <title>Genomic Encyclopedia of Type Strains, Phase III (KMG-III): the genomes of soil and plant-associated and newly described type strains.</title>
        <authorList>
            <person name="Whitman W."/>
        </authorList>
    </citation>
    <scope>NUCLEOTIDE SEQUENCE [LARGE SCALE GENOMIC DNA]</scope>
    <source>
        <strain evidence="2 3">CECT 7972</strain>
    </source>
</reference>
<dbReference type="PANTHER" id="PTHR42850:SF4">
    <property type="entry name" value="ZINC-DEPENDENT ENDOPOLYPHOSPHATASE"/>
    <property type="match status" value="1"/>
</dbReference>
<comment type="caution">
    <text evidence="2">The sequence shown here is derived from an EMBL/GenBank/DDBJ whole genome shotgun (WGS) entry which is preliminary data.</text>
</comment>
<dbReference type="Pfam" id="PF00149">
    <property type="entry name" value="Metallophos"/>
    <property type="match status" value="1"/>
</dbReference>
<dbReference type="STRING" id="1265846.PROCOU_10046"/>
<dbReference type="PANTHER" id="PTHR42850">
    <property type="entry name" value="METALLOPHOSPHOESTERASE"/>
    <property type="match status" value="1"/>
</dbReference>
<dbReference type="GO" id="GO:0016791">
    <property type="term" value="F:phosphatase activity"/>
    <property type="evidence" value="ECO:0007669"/>
    <property type="project" value="TreeGrafter"/>
</dbReference>
<dbReference type="Proteomes" id="UP000295558">
    <property type="component" value="Unassembled WGS sequence"/>
</dbReference>
<dbReference type="OrthoDB" id="384253at2"/>
<dbReference type="AlphaFoldDB" id="A0A4R6ZU27"/>
<evidence type="ECO:0000259" key="1">
    <source>
        <dbReference type="Pfam" id="PF00149"/>
    </source>
</evidence>
<gene>
    <name evidence="2" type="ORF">DFP96_101652</name>
</gene>
<dbReference type="RefSeq" id="WP_036071541.1">
    <property type="nucleotide sequence ID" value="NZ_JAASUO010000011.1"/>
</dbReference>
<evidence type="ECO:0000313" key="3">
    <source>
        <dbReference type="Proteomes" id="UP000295558"/>
    </source>
</evidence>
<dbReference type="InterPro" id="IPR050126">
    <property type="entry name" value="Ap4A_hydrolase"/>
</dbReference>
<accession>A0A4R6ZU27</accession>
<name>A0A4R6ZU27_9LIST</name>
<dbReference type="InterPro" id="IPR029052">
    <property type="entry name" value="Metallo-depent_PP-like"/>
</dbReference>
<dbReference type="SUPFAM" id="SSF56300">
    <property type="entry name" value="Metallo-dependent phosphatases"/>
    <property type="match status" value="1"/>
</dbReference>
<keyword evidence="3" id="KW-1185">Reference proteome</keyword>
<dbReference type="InterPro" id="IPR004843">
    <property type="entry name" value="Calcineurin-like_PHP"/>
</dbReference>
<dbReference type="Gene3D" id="3.60.21.10">
    <property type="match status" value="1"/>
</dbReference>
<dbReference type="GO" id="GO:0005737">
    <property type="term" value="C:cytoplasm"/>
    <property type="evidence" value="ECO:0007669"/>
    <property type="project" value="TreeGrafter"/>
</dbReference>
<dbReference type="EMBL" id="SNZK01000001">
    <property type="protein sequence ID" value="TDR55709.1"/>
    <property type="molecule type" value="Genomic_DNA"/>
</dbReference>
<evidence type="ECO:0000313" key="2">
    <source>
        <dbReference type="EMBL" id="TDR55709.1"/>
    </source>
</evidence>
<feature type="domain" description="Calcineurin-like phosphoesterase" evidence="1">
    <location>
        <begin position="4"/>
        <end position="194"/>
    </location>
</feature>
<organism evidence="2 3">
    <name type="scientific">Listeria rocourtiae</name>
    <dbReference type="NCBI Taxonomy" id="647910"/>
    <lineage>
        <taxon>Bacteria</taxon>
        <taxon>Bacillati</taxon>
        <taxon>Bacillota</taxon>
        <taxon>Bacilli</taxon>
        <taxon>Bacillales</taxon>
        <taxon>Listeriaceae</taxon>
        <taxon>Listeria</taxon>
    </lineage>
</organism>
<sequence length="241" mass="27299">MDYIFAVGDIHGEIVAFEKLLTHWTPDKERLLSVGDLIDRGKNPGAVIRKAILLEAKYGAIFLRGNHENMLLDWLADPCKKMMYYISQGGMETIESLLTYKTSAKMTPEELARRVEDEAAPELSFIRNRPYYFEWGDFVFVHAGVDFELADWKQTPKRDMVWVRESFQQGANRTGKIFVVGHTPTESLNTDHSTAIWYSADRSIIDIDGGAVFGGALHGVLFSQEKVEKIYTVTNEKEAGV</sequence>
<dbReference type="GO" id="GO:0008803">
    <property type="term" value="F:bis(5'-nucleosyl)-tetraphosphatase (symmetrical) activity"/>
    <property type="evidence" value="ECO:0007669"/>
    <property type="project" value="TreeGrafter"/>
</dbReference>
<protein>
    <submittedName>
        <fullName evidence="2">Serine/threonine protein phosphatase 1</fullName>
    </submittedName>
</protein>